<dbReference type="SUPFAM" id="SSF53474">
    <property type="entry name" value="alpha/beta-Hydrolases"/>
    <property type="match status" value="1"/>
</dbReference>
<organism evidence="1 2">
    <name type="scientific">Croceitalea rosinachiae</name>
    <dbReference type="NCBI Taxonomy" id="3075596"/>
    <lineage>
        <taxon>Bacteria</taxon>
        <taxon>Pseudomonadati</taxon>
        <taxon>Bacteroidota</taxon>
        <taxon>Flavobacteriia</taxon>
        <taxon>Flavobacteriales</taxon>
        <taxon>Flavobacteriaceae</taxon>
        <taxon>Croceitalea</taxon>
    </lineage>
</organism>
<accession>A0ABU3AGF4</accession>
<evidence type="ECO:0000313" key="1">
    <source>
        <dbReference type="EMBL" id="MDT0608188.1"/>
    </source>
</evidence>
<reference evidence="1 2" key="1">
    <citation type="submission" date="2023-09" db="EMBL/GenBank/DDBJ databases">
        <authorList>
            <person name="Rey-Velasco X."/>
        </authorList>
    </citation>
    <scope>NUCLEOTIDE SEQUENCE [LARGE SCALE GENOMIC DNA]</scope>
    <source>
        <strain evidence="1 2">F388</strain>
    </source>
</reference>
<proteinExistence type="predicted"/>
<dbReference type="Proteomes" id="UP001255246">
    <property type="component" value="Unassembled WGS sequence"/>
</dbReference>
<dbReference type="RefSeq" id="WP_311352688.1">
    <property type="nucleotide sequence ID" value="NZ_JAVRHR010000003.1"/>
</dbReference>
<dbReference type="Gene3D" id="3.40.50.1820">
    <property type="entry name" value="alpha/beta hydrolase"/>
    <property type="match status" value="1"/>
</dbReference>
<keyword evidence="1" id="KW-0378">Hydrolase</keyword>
<protein>
    <submittedName>
        <fullName evidence="1">Alpha/beta hydrolase</fullName>
    </submittedName>
</protein>
<evidence type="ECO:0000313" key="2">
    <source>
        <dbReference type="Proteomes" id="UP001255246"/>
    </source>
</evidence>
<gene>
    <name evidence="1" type="ORF">RM706_14170</name>
</gene>
<dbReference type="EMBL" id="JAVRHR010000003">
    <property type="protein sequence ID" value="MDT0608188.1"/>
    <property type="molecule type" value="Genomic_DNA"/>
</dbReference>
<keyword evidence="2" id="KW-1185">Reference proteome</keyword>
<dbReference type="InterPro" id="IPR029058">
    <property type="entry name" value="AB_hydrolase_fold"/>
</dbReference>
<comment type="caution">
    <text evidence="1">The sequence shown here is derived from an EMBL/GenBank/DDBJ whole genome shotgun (WGS) entry which is preliminary data.</text>
</comment>
<dbReference type="GO" id="GO:0016787">
    <property type="term" value="F:hydrolase activity"/>
    <property type="evidence" value="ECO:0007669"/>
    <property type="project" value="UniProtKB-KW"/>
</dbReference>
<name>A0ABU3AGF4_9FLAO</name>
<sequence length="450" mass="51471">MRLQKGIVIDSVIVQDSINETFSLYLPKSFEMKGKWPALFVFDMEGKGVQTMAMFKDSAEKHGYILASPNNVHDSLTVSQNMVSTKLVMRQVTAMFPTNNSRIYTGGFDDGARFANLVPIFIKEVQGVLSIGASLVNTELLSAKSPFHFLGVVGNEDFNFTTLLEDEKVLNRLKFPNNLLFYEGGTEWPPSNYIDKALTLFDLSAISRGNTAIDSIFVQSNFNKEVHEIKALLRAKRLLLAERAMAEIISSNRTLINTDSLKDAQKDLKKDKLYRSLKRNQSAKLFKENLLREDFAYYLEEDVLTYNYNNLGWWNYQMTQIDNYISGDSRLEREMGKRLYGYVNALVEDNIDLLKVGQVLDEEALTLLLMLKTITAPDEFENYLNVVSIAAKNGDNGTALYYLEEVLKKGFKDKERIYSIEHSTLLRITPEFNKLVKKYLNDARYQIKDE</sequence>